<dbReference type="OrthoDB" id="263289at2"/>
<dbReference type="AlphaFoldDB" id="A0A432MIQ8"/>
<dbReference type="EMBL" id="RYZH01000024">
    <property type="protein sequence ID" value="RUL87254.1"/>
    <property type="molecule type" value="Genomic_DNA"/>
</dbReference>
<sequence>MKVSRESLRLRITGAHEHSILLALAPYYEQANVYNAFNVNVHYTGPDTTGGADINWTMTNIGVSTIWCPSDPDVQEMRRLTYWLGSQGGFPMRYTSYKGNAGPWPTPARSTDPADAIFGAQKSNALGLFYYYSSTKLSDIRDGTSNTLMFGETAYGLLDEGSKVEWHWWTSGNYGDTMFTTYYPLNPHRKLANGTSVGVNTSVFVVTASSLHPGGANFCMADGSVRFIKDTVNTWPHNSNGSPTAVTASNGVFTVGPPGFGVYQALSTRKGGEVISADQY</sequence>
<evidence type="ECO:0000259" key="1">
    <source>
        <dbReference type="Pfam" id="PF07596"/>
    </source>
</evidence>
<accession>A0A432MIQ8</accession>
<evidence type="ECO:0000313" key="2">
    <source>
        <dbReference type="EMBL" id="RUL87254.1"/>
    </source>
</evidence>
<keyword evidence="3" id="KW-1185">Reference proteome</keyword>
<name>A0A432MIQ8_9BACT</name>
<dbReference type="NCBIfam" id="TIGR04294">
    <property type="entry name" value="pre_pil_HX9DG"/>
    <property type="match status" value="1"/>
</dbReference>
<comment type="caution">
    <text evidence="2">The sequence shown here is derived from an EMBL/GenBank/DDBJ whole genome shotgun (WGS) entry which is preliminary data.</text>
</comment>
<dbReference type="InterPro" id="IPR011453">
    <property type="entry name" value="DUF1559"/>
</dbReference>
<protein>
    <submittedName>
        <fullName evidence="2">DUF1559 domain-containing protein</fullName>
    </submittedName>
</protein>
<reference evidence="2 3" key="1">
    <citation type="submission" date="2018-12" db="EMBL/GenBank/DDBJ databases">
        <authorList>
            <person name="Toschakov S.V."/>
        </authorList>
    </citation>
    <scope>NUCLEOTIDE SEQUENCE [LARGE SCALE GENOMIC DNA]</scope>
    <source>
        <strain evidence="2 3">GM2012</strain>
    </source>
</reference>
<dbReference type="PANTHER" id="PTHR30093">
    <property type="entry name" value="GENERAL SECRETION PATHWAY PROTEIN G"/>
    <property type="match status" value="1"/>
</dbReference>
<reference evidence="2 3" key="2">
    <citation type="submission" date="2019-01" db="EMBL/GenBank/DDBJ databases">
        <title>Tautonia sociabilis, a novel thermotolerant planctomycete of Isosphaeraceae family, isolated from a 4000 m deep subterranean habitat.</title>
        <authorList>
            <person name="Kovaleva O.L."/>
            <person name="Elcheninov A.G."/>
            <person name="Van Heerden E."/>
            <person name="Toshchakov S.V."/>
            <person name="Novikov A."/>
            <person name="Bonch-Osmolovskaya E.A."/>
            <person name="Kublanov I.V."/>
        </authorList>
    </citation>
    <scope>NUCLEOTIDE SEQUENCE [LARGE SCALE GENOMIC DNA]</scope>
    <source>
        <strain evidence="2 3">GM2012</strain>
    </source>
</reference>
<dbReference type="InterPro" id="IPR027558">
    <property type="entry name" value="Pre_pil_HX9DG_C"/>
</dbReference>
<organism evidence="2 3">
    <name type="scientific">Tautonia sociabilis</name>
    <dbReference type="NCBI Taxonomy" id="2080755"/>
    <lineage>
        <taxon>Bacteria</taxon>
        <taxon>Pseudomonadati</taxon>
        <taxon>Planctomycetota</taxon>
        <taxon>Planctomycetia</taxon>
        <taxon>Isosphaerales</taxon>
        <taxon>Isosphaeraceae</taxon>
        <taxon>Tautonia</taxon>
    </lineage>
</organism>
<feature type="domain" description="DUF1559" evidence="1">
    <location>
        <begin position="18"/>
        <end position="233"/>
    </location>
</feature>
<proteinExistence type="predicted"/>
<dbReference type="RefSeq" id="WP_126726002.1">
    <property type="nucleotide sequence ID" value="NZ_RYZH01000024.1"/>
</dbReference>
<evidence type="ECO:0000313" key="3">
    <source>
        <dbReference type="Proteomes" id="UP000280296"/>
    </source>
</evidence>
<dbReference type="PANTHER" id="PTHR30093:SF2">
    <property type="entry name" value="TYPE II SECRETION SYSTEM PROTEIN H"/>
    <property type="match status" value="1"/>
</dbReference>
<dbReference type="Pfam" id="PF07596">
    <property type="entry name" value="SBP_bac_10"/>
    <property type="match status" value="1"/>
</dbReference>
<dbReference type="Proteomes" id="UP000280296">
    <property type="component" value="Unassembled WGS sequence"/>
</dbReference>
<gene>
    <name evidence="2" type="ORF">TsocGM_13605</name>
</gene>